<feature type="domain" description="Phosphoribulokinase/uridine kinase" evidence="1">
    <location>
        <begin position="29"/>
        <end position="213"/>
    </location>
</feature>
<organism evidence="2 3">
    <name type="scientific">Propionispora vibrioides</name>
    <dbReference type="NCBI Taxonomy" id="112903"/>
    <lineage>
        <taxon>Bacteria</taxon>
        <taxon>Bacillati</taxon>
        <taxon>Bacillota</taxon>
        <taxon>Negativicutes</taxon>
        <taxon>Selenomonadales</taxon>
        <taxon>Sporomusaceae</taxon>
        <taxon>Propionispora</taxon>
    </lineage>
</organism>
<dbReference type="AlphaFoldDB" id="A0A1H8R8Y3"/>
<dbReference type="Gene3D" id="3.40.50.300">
    <property type="entry name" value="P-loop containing nucleotide triphosphate hydrolases"/>
    <property type="match status" value="2"/>
</dbReference>
<gene>
    <name evidence="2" type="ORF">SAMN04490178_103203</name>
</gene>
<accession>A0A1H8R8Y3</accession>
<dbReference type="SUPFAM" id="SSF52540">
    <property type="entry name" value="P-loop containing nucleoside triphosphate hydrolases"/>
    <property type="match status" value="1"/>
</dbReference>
<dbReference type="GO" id="GO:0016301">
    <property type="term" value="F:kinase activity"/>
    <property type="evidence" value="ECO:0007669"/>
    <property type="project" value="UniProtKB-KW"/>
</dbReference>
<name>A0A1H8R8Y3_9FIRM</name>
<sequence length="217" mass="24174">MEIHKAVVAELAAQVIDAYRKRGSERFLLGITGIPAAGKSTLAANLTKVINRQVGQDVAVVVPMDGFHYHNDILRRKNLLPLKGIPETFDGEGFVALVKRLAGEPETVIGCPAYDRRLHNPVPDGIRVVPGHKIIVIEGNYLLLDSKPWSELAALLHETWFIDTPSNVTRGRLIRRHSRSGRTVAEAVRKIESTDRPNAELIRKSRSRADKVIMLRE</sequence>
<reference evidence="2 3" key="1">
    <citation type="submission" date="2016-10" db="EMBL/GenBank/DDBJ databases">
        <authorList>
            <person name="de Groot N.N."/>
        </authorList>
    </citation>
    <scope>NUCLEOTIDE SEQUENCE [LARGE SCALE GENOMIC DNA]</scope>
    <source>
        <strain evidence="2 3">DSM 13305</strain>
    </source>
</reference>
<protein>
    <submittedName>
        <fullName evidence="2">Panthothenate kinase</fullName>
    </submittedName>
</protein>
<dbReference type="OrthoDB" id="1550976at2"/>
<dbReference type="RefSeq" id="WP_091744171.1">
    <property type="nucleotide sequence ID" value="NZ_FODY01000003.1"/>
</dbReference>
<dbReference type="PANTHER" id="PTHR10285">
    <property type="entry name" value="URIDINE KINASE"/>
    <property type="match status" value="1"/>
</dbReference>
<dbReference type="Proteomes" id="UP000198847">
    <property type="component" value="Unassembled WGS sequence"/>
</dbReference>
<evidence type="ECO:0000259" key="1">
    <source>
        <dbReference type="Pfam" id="PF00485"/>
    </source>
</evidence>
<dbReference type="InterPro" id="IPR027417">
    <property type="entry name" value="P-loop_NTPase"/>
</dbReference>
<keyword evidence="2" id="KW-0808">Transferase</keyword>
<keyword evidence="3" id="KW-1185">Reference proteome</keyword>
<dbReference type="STRING" id="112903.SAMN04490178_103203"/>
<dbReference type="GO" id="GO:0005524">
    <property type="term" value="F:ATP binding"/>
    <property type="evidence" value="ECO:0007669"/>
    <property type="project" value="InterPro"/>
</dbReference>
<evidence type="ECO:0000313" key="3">
    <source>
        <dbReference type="Proteomes" id="UP000198847"/>
    </source>
</evidence>
<dbReference type="EMBL" id="FODY01000003">
    <property type="protein sequence ID" value="SEO62811.1"/>
    <property type="molecule type" value="Genomic_DNA"/>
</dbReference>
<evidence type="ECO:0000313" key="2">
    <source>
        <dbReference type="EMBL" id="SEO62811.1"/>
    </source>
</evidence>
<proteinExistence type="predicted"/>
<keyword evidence="2" id="KW-0418">Kinase</keyword>
<dbReference type="Pfam" id="PF00485">
    <property type="entry name" value="PRK"/>
    <property type="match status" value="1"/>
</dbReference>
<dbReference type="InterPro" id="IPR006083">
    <property type="entry name" value="PRK/URK"/>
</dbReference>